<dbReference type="AlphaFoldDB" id="A0AAV7DTZ4"/>
<comment type="caution">
    <text evidence="4">The sequence shown here is derived from an EMBL/GenBank/DDBJ whole genome shotgun (WGS) entry which is preliminary data.</text>
</comment>
<dbReference type="SUPFAM" id="SSF48452">
    <property type="entry name" value="TPR-like"/>
    <property type="match status" value="1"/>
</dbReference>
<dbReference type="PANTHER" id="PTHR47926">
    <property type="entry name" value="PENTATRICOPEPTIDE REPEAT-CONTAINING PROTEIN"/>
    <property type="match status" value="1"/>
</dbReference>
<dbReference type="Pfam" id="PF14432">
    <property type="entry name" value="DYW_deaminase"/>
    <property type="match status" value="1"/>
</dbReference>
<feature type="repeat" description="PPR" evidence="2">
    <location>
        <begin position="283"/>
        <end position="313"/>
    </location>
</feature>
<dbReference type="Proteomes" id="UP000825729">
    <property type="component" value="Unassembled WGS sequence"/>
</dbReference>
<accession>A0AAV7DTZ4</accession>
<dbReference type="SUPFAM" id="SSF81901">
    <property type="entry name" value="HCP-like"/>
    <property type="match status" value="1"/>
</dbReference>
<dbReference type="Gene3D" id="1.25.40.10">
    <property type="entry name" value="Tetratricopeptide repeat domain"/>
    <property type="match status" value="3"/>
</dbReference>
<dbReference type="Pfam" id="PF01535">
    <property type="entry name" value="PPR"/>
    <property type="match status" value="6"/>
</dbReference>
<dbReference type="InterPro" id="IPR002885">
    <property type="entry name" value="PPR_rpt"/>
</dbReference>
<proteinExistence type="predicted"/>
<feature type="repeat" description="PPR" evidence="2">
    <location>
        <begin position="314"/>
        <end position="348"/>
    </location>
</feature>
<dbReference type="PANTHER" id="PTHR47926:SF410">
    <property type="entry name" value="(WILD MALAYSIAN BANANA) HYPOTHETICAL PROTEIN"/>
    <property type="match status" value="1"/>
</dbReference>
<dbReference type="GO" id="GO:0009451">
    <property type="term" value="P:RNA modification"/>
    <property type="evidence" value="ECO:0007669"/>
    <property type="project" value="InterPro"/>
</dbReference>
<feature type="domain" description="DYW" evidence="3">
    <location>
        <begin position="529"/>
        <end position="621"/>
    </location>
</feature>
<dbReference type="Pfam" id="PF13041">
    <property type="entry name" value="PPR_2"/>
    <property type="match status" value="2"/>
</dbReference>
<dbReference type="EMBL" id="JAINDJ010000008">
    <property type="protein sequence ID" value="KAG9439510.1"/>
    <property type="molecule type" value="Genomic_DNA"/>
</dbReference>
<dbReference type="NCBIfam" id="TIGR00756">
    <property type="entry name" value="PPR"/>
    <property type="match status" value="5"/>
</dbReference>
<organism evidence="4 5">
    <name type="scientific">Aristolochia fimbriata</name>
    <name type="common">White veined hardy Dutchman's pipe vine</name>
    <dbReference type="NCBI Taxonomy" id="158543"/>
    <lineage>
        <taxon>Eukaryota</taxon>
        <taxon>Viridiplantae</taxon>
        <taxon>Streptophyta</taxon>
        <taxon>Embryophyta</taxon>
        <taxon>Tracheophyta</taxon>
        <taxon>Spermatophyta</taxon>
        <taxon>Magnoliopsida</taxon>
        <taxon>Magnoliidae</taxon>
        <taxon>Piperales</taxon>
        <taxon>Aristolochiaceae</taxon>
        <taxon>Aristolochia</taxon>
    </lineage>
</organism>
<dbReference type="FunFam" id="1.25.40.10:FF:000553">
    <property type="entry name" value="Pentatricopeptide repeat-containing protein, mitochondrial"/>
    <property type="match status" value="1"/>
</dbReference>
<dbReference type="FunFam" id="1.25.40.10:FF:000144">
    <property type="entry name" value="Pentatricopeptide repeat-containing protein, mitochondrial"/>
    <property type="match status" value="1"/>
</dbReference>
<dbReference type="GO" id="GO:0008270">
    <property type="term" value="F:zinc ion binding"/>
    <property type="evidence" value="ECO:0007669"/>
    <property type="project" value="InterPro"/>
</dbReference>
<protein>
    <recommendedName>
        <fullName evidence="3">DYW domain-containing protein</fullName>
    </recommendedName>
</protein>
<keyword evidence="5" id="KW-1185">Reference proteome</keyword>
<dbReference type="PROSITE" id="PS51375">
    <property type="entry name" value="PPR"/>
    <property type="match status" value="5"/>
</dbReference>
<evidence type="ECO:0000313" key="4">
    <source>
        <dbReference type="EMBL" id="KAG9439510.1"/>
    </source>
</evidence>
<dbReference type="InterPro" id="IPR046960">
    <property type="entry name" value="PPR_At4g14850-like_plant"/>
</dbReference>
<feature type="repeat" description="PPR" evidence="2">
    <location>
        <begin position="213"/>
        <end position="247"/>
    </location>
</feature>
<evidence type="ECO:0000256" key="1">
    <source>
        <dbReference type="ARBA" id="ARBA00022737"/>
    </source>
</evidence>
<evidence type="ECO:0000313" key="5">
    <source>
        <dbReference type="Proteomes" id="UP000825729"/>
    </source>
</evidence>
<dbReference type="InterPro" id="IPR046848">
    <property type="entry name" value="E_motif"/>
</dbReference>
<evidence type="ECO:0000259" key="3">
    <source>
        <dbReference type="Pfam" id="PF14432"/>
    </source>
</evidence>
<name>A0AAV7DTZ4_ARIFI</name>
<gene>
    <name evidence="4" type="ORF">H6P81_019675</name>
</gene>
<dbReference type="Pfam" id="PF20431">
    <property type="entry name" value="E_motif"/>
    <property type="match status" value="1"/>
</dbReference>
<keyword evidence="1" id="KW-0677">Repeat</keyword>
<reference evidence="4 5" key="1">
    <citation type="submission" date="2021-07" db="EMBL/GenBank/DDBJ databases">
        <title>The Aristolochia fimbriata genome: insights into angiosperm evolution, floral development and chemical biosynthesis.</title>
        <authorList>
            <person name="Jiao Y."/>
        </authorList>
    </citation>
    <scope>NUCLEOTIDE SEQUENCE [LARGE SCALE GENOMIC DNA]</scope>
    <source>
        <strain evidence="4">IBCAS-2021</strain>
        <tissue evidence="4">Leaf</tissue>
    </source>
</reference>
<sequence length="621" mass="69963">MVSADNVTTHKQFDGISHGSILPDGVLSTHRLIRRCLRNGDLDSARRAFEKIPVKTNFSWNLILSGYSKPGKMKEALQLFHRIPQPDIFSFNILLSCYFQNSDLGSALLFFQKLPVKDSASWNTMISGLSRHGKMTEARQVFEAMPEKNDVAWSAMISGYIQNGNLDSAVELFERAASSEKGVFSWTAMITGYMAFGHTKVARELFDEAPVRNLVTWNSMVSGYVRNFQAEDALKLFKMMIELPVRPNPSTFSSILLVCSELSAVALGKQIHQLIYKLPLYLNTTCGTSLLSMYCKCGVLQDASKLFEEMPSRDVVTWNAMISGFAQHGIGKKAIELFDEMRLMGIKPNWITFVGVLLACNHAGLVDLGMHYFNSMERDYELEPKPDHYTCVVDLLGRAGLLTEAVELINTMPFKPHLAIFGTLLGACRIHKNLKLAEYAAQKLLELDPQSSAGYVQLANVYAAMNRWSEVARIRQQMKNSNVVKTPGYSWIEVKGIVHEFRSGDRVHPELDRIEKKLIDLEKRMKLAGYVPDLDCALHDVEEERKELILSRHSEKLTIAFGLISIPPGAPIRIFKNLRVCGDCHSATKFISLVEKREIIVRDTSRFHHFSNGSCSCGDYW</sequence>
<dbReference type="InterPro" id="IPR011990">
    <property type="entry name" value="TPR-like_helical_dom_sf"/>
</dbReference>
<dbReference type="InterPro" id="IPR032867">
    <property type="entry name" value="DYW_dom"/>
</dbReference>
<feature type="repeat" description="PPR" evidence="2">
    <location>
        <begin position="118"/>
        <end position="152"/>
    </location>
</feature>
<evidence type="ECO:0000256" key="2">
    <source>
        <dbReference type="PROSITE-ProRule" id="PRU00708"/>
    </source>
</evidence>
<dbReference type="GO" id="GO:0003723">
    <property type="term" value="F:RNA binding"/>
    <property type="evidence" value="ECO:0007669"/>
    <property type="project" value="InterPro"/>
</dbReference>
<feature type="repeat" description="PPR" evidence="2">
    <location>
        <begin position="56"/>
        <end position="90"/>
    </location>
</feature>